<proteinExistence type="predicted"/>
<organism evidence="2 3">
    <name type="scientific">Flammeovirga kamogawensis</name>
    <dbReference type="NCBI Taxonomy" id="373891"/>
    <lineage>
        <taxon>Bacteria</taxon>
        <taxon>Pseudomonadati</taxon>
        <taxon>Bacteroidota</taxon>
        <taxon>Cytophagia</taxon>
        <taxon>Cytophagales</taxon>
        <taxon>Flammeovirgaceae</taxon>
        <taxon>Flammeovirga</taxon>
    </lineage>
</organism>
<dbReference type="Proteomes" id="UP000682802">
    <property type="component" value="Chromosome 2"/>
</dbReference>
<reference evidence="2 3" key="1">
    <citation type="submission" date="2021-05" db="EMBL/GenBank/DDBJ databases">
        <title>Comparative genomic studies on the polysaccharide-degrading batcterial strains of the Flammeovirga genus.</title>
        <authorList>
            <person name="Zewei F."/>
            <person name="Zheng Z."/>
            <person name="Yu L."/>
            <person name="Ruyue G."/>
            <person name="Yanhong M."/>
            <person name="Yuanyuan C."/>
            <person name="Jingyan G."/>
            <person name="Wenjun H."/>
        </authorList>
    </citation>
    <scope>NUCLEOTIDE SEQUENCE [LARGE SCALE GENOMIC DNA]</scope>
    <source>
        <strain evidence="2 3">YS10</strain>
    </source>
</reference>
<dbReference type="EMBL" id="CP076129">
    <property type="protein sequence ID" value="QWG09563.1"/>
    <property type="molecule type" value="Genomic_DNA"/>
</dbReference>
<evidence type="ECO:0000256" key="1">
    <source>
        <dbReference type="SAM" id="Phobius"/>
    </source>
</evidence>
<accession>A0ABX8H1R2</accession>
<evidence type="ECO:0000313" key="2">
    <source>
        <dbReference type="EMBL" id="QWG09563.1"/>
    </source>
</evidence>
<keyword evidence="3" id="KW-1185">Reference proteome</keyword>
<keyword evidence="1" id="KW-0812">Transmembrane</keyword>
<protein>
    <submittedName>
        <fullName evidence="2">Uncharacterized protein</fullName>
    </submittedName>
</protein>
<feature type="transmembrane region" description="Helical" evidence="1">
    <location>
        <begin position="34"/>
        <end position="54"/>
    </location>
</feature>
<keyword evidence="1" id="KW-1133">Transmembrane helix</keyword>
<dbReference type="RefSeq" id="WP_144076234.1">
    <property type="nucleotide sequence ID" value="NZ_CP076129.1"/>
</dbReference>
<feature type="transmembrane region" description="Helical" evidence="1">
    <location>
        <begin position="7"/>
        <end position="28"/>
    </location>
</feature>
<keyword evidence="1" id="KW-0472">Membrane</keyword>
<gene>
    <name evidence="2" type="ORF">KM029_23430</name>
</gene>
<name>A0ABX8H1R2_9BACT</name>
<evidence type="ECO:0000313" key="3">
    <source>
        <dbReference type="Proteomes" id="UP000682802"/>
    </source>
</evidence>
<sequence length="63" mass="7190">MQKFKYGLLIAASIIIIGQMSIIDYSNLYLTSNYGSYLGILSMLILLCIPFMSIKHKNESQHF</sequence>